<accession>W4JRW2</accession>
<protein>
    <submittedName>
        <fullName evidence="2">Uncharacterized protein</fullName>
    </submittedName>
</protein>
<keyword evidence="3" id="KW-1185">Reference proteome</keyword>
<sequence length="573" mass="61937">MHNLHLFALLGALATGVRGLNERSPRTVYSSLSVGAKQLFDESMDFNEQFWDESEGYLYQIDSSGIHDTRATAMWAPALLARNGKNGGDLARAIRIFNQIAPQQYDQNGTLWYGTYPHTPQDPFPGTSLLGTTPYSSYDPNWRDFIATSWVLALEQSGHLLPESVISGVEQSLLKAGRGNLLRYQGRGAYANSVSINKTADNLDAAYTNPYLMGTLVMSYIGHRLNDAELITKSEEDAQTIYDLFTFGHFNTFAEYNSGTYTGVDLWALALWNKYAPKGSKLAKYGPFMLNSTLIDLGTLYHAGLRNLAGPWDRSYGYDMTRYHSVFGQLVTSLAPLHKGAVPSPPAGGLHTNDAACFAPLMPLISSIIADAAPKGVLSSFAAFGAKERTLKRSLRTNVVDETAIRNVTAWLGETTSIGGQSLDEPSARQASDVAAVIQWLLPSSLYPYATATSLPKIGYIALSPPTASVVNATASKNTLTVSFPPSTRWTNATAPTLVTFAVGGFDMRTSGADMTKGLLGVPGLNVSVVTSGLGNQTTAYSQDGWNGFYFFNVSYPVTAIWPSVPSIAIIVS</sequence>
<dbReference type="Proteomes" id="UP000030671">
    <property type="component" value="Unassembled WGS sequence"/>
</dbReference>
<keyword evidence="1" id="KW-0732">Signal</keyword>
<feature type="signal peptide" evidence="1">
    <location>
        <begin position="1"/>
        <end position="19"/>
    </location>
</feature>
<evidence type="ECO:0000313" key="2">
    <source>
        <dbReference type="EMBL" id="ETW76287.1"/>
    </source>
</evidence>
<name>W4JRW2_HETIT</name>
<proteinExistence type="predicted"/>
<organism evidence="2 3">
    <name type="scientific">Heterobasidion irregulare (strain TC 32-1)</name>
    <dbReference type="NCBI Taxonomy" id="747525"/>
    <lineage>
        <taxon>Eukaryota</taxon>
        <taxon>Fungi</taxon>
        <taxon>Dikarya</taxon>
        <taxon>Basidiomycota</taxon>
        <taxon>Agaricomycotina</taxon>
        <taxon>Agaricomycetes</taxon>
        <taxon>Russulales</taxon>
        <taxon>Bondarzewiaceae</taxon>
        <taxon>Heterobasidion</taxon>
        <taxon>Heterobasidion annosum species complex</taxon>
    </lineage>
</organism>
<dbReference type="AlphaFoldDB" id="W4JRW2"/>
<feature type="chain" id="PRO_5004844954" evidence="1">
    <location>
        <begin position="20"/>
        <end position="573"/>
    </location>
</feature>
<dbReference type="GeneID" id="20666100"/>
<dbReference type="eggNOG" id="ENOG502RH0W">
    <property type="taxonomic scope" value="Eukaryota"/>
</dbReference>
<dbReference type="PANTHER" id="PTHR40616">
    <property type="entry name" value="LINALOOL DEHYDRATASE_ISOMERASE DOMAIN-CONTAINING PROTEIN"/>
    <property type="match status" value="1"/>
</dbReference>
<dbReference type="PANTHER" id="PTHR40616:SF1">
    <property type="entry name" value="LINALOOL DEHYDRATASE_ISOMERASE DOMAIN-CONTAINING PROTEIN"/>
    <property type="match status" value="1"/>
</dbReference>
<evidence type="ECO:0000313" key="3">
    <source>
        <dbReference type="Proteomes" id="UP000030671"/>
    </source>
</evidence>
<dbReference type="HOGENOM" id="CLU_023528_0_0_1"/>
<dbReference type="RefSeq" id="XP_009551214.1">
    <property type="nucleotide sequence ID" value="XM_009552919.1"/>
</dbReference>
<dbReference type="InParanoid" id="W4JRW2"/>
<dbReference type="KEGG" id="hir:HETIRDRAFT_105792"/>
<dbReference type="EMBL" id="KI925464">
    <property type="protein sequence ID" value="ETW76287.1"/>
    <property type="molecule type" value="Genomic_DNA"/>
</dbReference>
<gene>
    <name evidence="2" type="ORF">HETIRDRAFT_105792</name>
</gene>
<reference evidence="2 3" key="1">
    <citation type="journal article" date="2012" name="New Phytol.">
        <title>Insight into trade-off between wood decay and parasitism from the genome of a fungal forest pathogen.</title>
        <authorList>
            <person name="Olson A."/>
            <person name="Aerts A."/>
            <person name="Asiegbu F."/>
            <person name="Belbahri L."/>
            <person name="Bouzid O."/>
            <person name="Broberg A."/>
            <person name="Canback B."/>
            <person name="Coutinho P.M."/>
            <person name="Cullen D."/>
            <person name="Dalman K."/>
            <person name="Deflorio G."/>
            <person name="van Diepen L.T."/>
            <person name="Dunand C."/>
            <person name="Duplessis S."/>
            <person name="Durling M."/>
            <person name="Gonthier P."/>
            <person name="Grimwood J."/>
            <person name="Fossdal C.G."/>
            <person name="Hansson D."/>
            <person name="Henrissat B."/>
            <person name="Hietala A."/>
            <person name="Himmelstrand K."/>
            <person name="Hoffmeister D."/>
            <person name="Hogberg N."/>
            <person name="James T.Y."/>
            <person name="Karlsson M."/>
            <person name="Kohler A."/>
            <person name="Kues U."/>
            <person name="Lee Y.H."/>
            <person name="Lin Y.C."/>
            <person name="Lind M."/>
            <person name="Lindquist E."/>
            <person name="Lombard V."/>
            <person name="Lucas S."/>
            <person name="Lunden K."/>
            <person name="Morin E."/>
            <person name="Murat C."/>
            <person name="Park J."/>
            <person name="Raffaello T."/>
            <person name="Rouze P."/>
            <person name="Salamov A."/>
            <person name="Schmutz J."/>
            <person name="Solheim H."/>
            <person name="Stahlberg J."/>
            <person name="Velez H."/>
            <person name="de Vries R.P."/>
            <person name="Wiebenga A."/>
            <person name="Woodward S."/>
            <person name="Yakovlev I."/>
            <person name="Garbelotto M."/>
            <person name="Martin F."/>
            <person name="Grigoriev I.V."/>
            <person name="Stenlid J."/>
        </authorList>
    </citation>
    <scope>NUCLEOTIDE SEQUENCE [LARGE SCALE GENOMIC DNA]</scope>
    <source>
        <strain evidence="2 3">TC 32-1</strain>
    </source>
</reference>
<dbReference type="OrthoDB" id="2580323at2759"/>
<evidence type="ECO:0000256" key="1">
    <source>
        <dbReference type="SAM" id="SignalP"/>
    </source>
</evidence>